<evidence type="ECO:0000256" key="2">
    <source>
        <dbReference type="ARBA" id="ARBA00023015"/>
    </source>
</evidence>
<evidence type="ECO:0000256" key="4">
    <source>
        <dbReference type="ARBA" id="ARBA00023163"/>
    </source>
</evidence>
<keyword evidence="4" id="KW-0804">Transcription</keyword>
<dbReference type="PROSITE" id="PS00350">
    <property type="entry name" value="MADS_BOX_1"/>
    <property type="match status" value="1"/>
</dbReference>
<proteinExistence type="predicted"/>
<dbReference type="Pfam" id="PF00319">
    <property type="entry name" value="SRF-TF"/>
    <property type="match status" value="1"/>
</dbReference>
<keyword evidence="5" id="KW-0539">Nucleus</keyword>
<sequence length="206" mass="23648">MRAAMGRNKIEIKRIENDTRRQVTFFKRRNGLFKKAGELAILTCVRIAIIIFTSTGKLFQYSSENMSNILASYNKCPTQSSCDRGGDDDLQELAMLRNEIAQLQLKLRRMMGEQLSDLQGKELVELEHNVRVALSRIKAKKNDYFLQRIDCIGKMEPYTREENRMLRSQLLEIAEPAKLAIEESHESMNSEIQMPASKNSLDSAQT</sequence>
<evidence type="ECO:0000256" key="7">
    <source>
        <dbReference type="SAM" id="MobiDB-lite"/>
    </source>
</evidence>
<feature type="compositionally biased region" description="Polar residues" evidence="7">
    <location>
        <begin position="189"/>
        <end position="206"/>
    </location>
</feature>
<gene>
    <name evidence="10" type="ORF">KI387_006274</name>
</gene>
<accession>A0AA38GP39</accession>
<evidence type="ECO:0000256" key="6">
    <source>
        <dbReference type="SAM" id="Coils"/>
    </source>
</evidence>
<keyword evidence="3" id="KW-0238">DNA-binding</keyword>
<feature type="domain" description="MADS-box" evidence="8">
    <location>
        <begin position="5"/>
        <end position="65"/>
    </location>
</feature>
<dbReference type="PANTHER" id="PTHR48019">
    <property type="entry name" value="SERUM RESPONSE FACTOR HOMOLOG"/>
    <property type="match status" value="1"/>
</dbReference>
<feature type="region of interest" description="Disordered" evidence="7">
    <location>
        <begin position="182"/>
        <end position="206"/>
    </location>
</feature>
<dbReference type="PROSITE" id="PS50066">
    <property type="entry name" value="MADS_BOX_2"/>
    <property type="match status" value="1"/>
</dbReference>
<dbReference type="InterPro" id="IPR033896">
    <property type="entry name" value="MEF2-like_N"/>
</dbReference>
<dbReference type="SMART" id="SM00432">
    <property type="entry name" value="MADS"/>
    <property type="match status" value="1"/>
</dbReference>
<dbReference type="GO" id="GO:0046983">
    <property type="term" value="F:protein dimerization activity"/>
    <property type="evidence" value="ECO:0007669"/>
    <property type="project" value="InterPro"/>
</dbReference>
<feature type="coiled-coil region" evidence="6">
    <location>
        <begin position="93"/>
        <end position="143"/>
    </location>
</feature>
<keyword evidence="6" id="KW-0175">Coiled coil</keyword>
<feature type="domain" description="K-box" evidence="9">
    <location>
        <begin position="86"/>
        <end position="177"/>
    </location>
</feature>
<evidence type="ECO:0000313" key="11">
    <source>
        <dbReference type="Proteomes" id="UP000824469"/>
    </source>
</evidence>
<keyword evidence="11" id="KW-1185">Reference proteome</keyword>
<dbReference type="InterPro" id="IPR036879">
    <property type="entry name" value="TF_MADSbox_sf"/>
</dbReference>
<dbReference type="InterPro" id="IPR002100">
    <property type="entry name" value="TF_MADSbox"/>
</dbReference>
<reference evidence="10 11" key="1">
    <citation type="journal article" date="2021" name="Nat. Plants">
        <title>The Taxus genome provides insights into paclitaxel biosynthesis.</title>
        <authorList>
            <person name="Xiong X."/>
            <person name="Gou J."/>
            <person name="Liao Q."/>
            <person name="Li Y."/>
            <person name="Zhou Q."/>
            <person name="Bi G."/>
            <person name="Li C."/>
            <person name="Du R."/>
            <person name="Wang X."/>
            <person name="Sun T."/>
            <person name="Guo L."/>
            <person name="Liang H."/>
            <person name="Lu P."/>
            <person name="Wu Y."/>
            <person name="Zhang Z."/>
            <person name="Ro D.K."/>
            <person name="Shang Y."/>
            <person name="Huang S."/>
            <person name="Yan J."/>
        </authorList>
    </citation>
    <scope>NUCLEOTIDE SEQUENCE [LARGE SCALE GENOMIC DNA]</scope>
    <source>
        <strain evidence="10">Ta-2019</strain>
    </source>
</reference>
<organism evidence="10 11">
    <name type="scientific">Taxus chinensis</name>
    <name type="common">Chinese yew</name>
    <name type="synonym">Taxus wallichiana var. chinensis</name>
    <dbReference type="NCBI Taxonomy" id="29808"/>
    <lineage>
        <taxon>Eukaryota</taxon>
        <taxon>Viridiplantae</taxon>
        <taxon>Streptophyta</taxon>
        <taxon>Embryophyta</taxon>
        <taxon>Tracheophyta</taxon>
        <taxon>Spermatophyta</taxon>
        <taxon>Pinopsida</taxon>
        <taxon>Pinidae</taxon>
        <taxon>Conifers II</taxon>
        <taxon>Cupressales</taxon>
        <taxon>Taxaceae</taxon>
        <taxon>Taxus</taxon>
    </lineage>
</organism>
<dbReference type="InterPro" id="IPR050142">
    <property type="entry name" value="MADS-box/MEF2_TF"/>
</dbReference>
<dbReference type="PRINTS" id="PR00404">
    <property type="entry name" value="MADSDOMAIN"/>
</dbReference>
<evidence type="ECO:0000313" key="10">
    <source>
        <dbReference type="EMBL" id="KAH9326096.1"/>
    </source>
</evidence>
<dbReference type="GO" id="GO:0005634">
    <property type="term" value="C:nucleus"/>
    <property type="evidence" value="ECO:0007669"/>
    <property type="project" value="UniProtKB-SubCell"/>
</dbReference>
<dbReference type="AlphaFoldDB" id="A0AA38GP39"/>
<evidence type="ECO:0000256" key="1">
    <source>
        <dbReference type="ARBA" id="ARBA00004123"/>
    </source>
</evidence>
<comment type="caution">
    <text evidence="10">The sequence shown here is derived from an EMBL/GenBank/DDBJ whole genome shotgun (WGS) entry which is preliminary data.</text>
</comment>
<dbReference type="EMBL" id="JAHRHJ020000002">
    <property type="protein sequence ID" value="KAH9326096.1"/>
    <property type="molecule type" value="Genomic_DNA"/>
</dbReference>
<dbReference type="GO" id="GO:0003700">
    <property type="term" value="F:DNA-binding transcription factor activity"/>
    <property type="evidence" value="ECO:0007669"/>
    <property type="project" value="InterPro"/>
</dbReference>
<dbReference type="SUPFAM" id="SSF55455">
    <property type="entry name" value="SRF-like"/>
    <property type="match status" value="1"/>
</dbReference>
<evidence type="ECO:0000259" key="9">
    <source>
        <dbReference type="PROSITE" id="PS51297"/>
    </source>
</evidence>
<evidence type="ECO:0000256" key="5">
    <source>
        <dbReference type="ARBA" id="ARBA00023242"/>
    </source>
</evidence>
<feature type="non-terminal residue" evidence="10">
    <location>
        <position position="206"/>
    </location>
</feature>
<name>A0AA38GP39_TAXCH</name>
<dbReference type="OMA" id="EHHRTLM"/>
<dbReference type="CDD" id="cd00265">
    <property type="entry name" value="MADS_MEF2_like"/>
    <property type="match status" value="1"/>
</dbReference>
<protein>
    <submittedName>
        <fullName evidence="10">Uncharacterized protein</fullName>
    </submittedName>
</protein>
<dbReference type="InterPro" id="IPR002487">
    <property type="entry name" value="TF_Kbox"/>
</dbReference>
<evidence type="ECO:0000259" key="8">
    <source>
        <dbReference type="PROSITE" id="PS50066"/>
    </source>
</evidence>
<dbReference type="GO" id="GO:0000977">
    <property type="term" value="F:RNA polymerase II transcription regulatory region sequence-specific DNA binding"/>
    <property type="evidence" value="ECO:0007669"/>
    <property type="project" value="InterPro"/>
</dbReference>
<dbReference type="GO" id="GO:0045944">
    <property type="term" value="P:positive regulation of transcription by RNA polymerase II"/>
    <property type="evidence" value="ECO:0007669"/>
    <property type="project" value="InterPro"/>
</dbReference>
<dbReference type="PROSITE" id="PS51297">
    <property type="entry name" value="K_BOX"/>
    <property type="match status" value="1"/>
</dbReference>
<dbReference type="Proteomes" id="UP000824469">
    <property type="component" value="Unassembled WGS sequence"/>
</dbReference>
<dbReference type="Pfam" id="PF01486">
    <property type="entry name" value="K-box"/>
    <property type="match status" value="1"/>
</dbReference>
<dbReference type="Gene3D" id="3.40.1810.10">
    <property type="entry name" value="Transcription factor, MADS-box"/>
    <property type="match status" value="1"/>
</dbReference>
<evidence type="ECO:0000256" key="3">
    <source>
        <dbReference type="ARBA" id="ARBA00023125"/>
    </source>
</evidence>
<comment type="subcellular location">
    <subcellularLocation>
        <location evidence="1">Nucleus</location>
    </subcellularLocation>
</comment>
<keyword evidence="2" id="KW-0805">Transcription regulation</keyword>